<dbReference type="InterPro" id="IPR051158">
    <property type="entry name" value="Metallophosphoesterase_sf"/>
</dbReference>
<sequence length="314" mass="34132">MRLLLLNDLHLGPGDDRPAYARPDINEAKFDAVVTAGDVVDENRDHAKSAAAGERYERVGRAFYEFLHEEYDLPIVVVPGNHDPLDCVERLTEGLDRAVVAHERVVGEAEFASAGADFDGFALAGWGCEQFDQRPEIRYTEFPATDPLEDATAATIDHVAAERAAEIEALAGRYLDGDADADAVADALGIADADRARLADQLAALERRYEALYSLVTADERVLLFSHVPPFDVAFDHHHSGSGLRGRIRRGSIALKHAVRRGSPHAVFSGHTHEYGIDTVRTARGDRYAFNAGSPGVAVVEVETDPAVLNVRTA</sequence>
<name>A0ABD5Q115_9EURY</name>
<dbReference type="InterPro" id="IPR029052">
    <property type="entry name" value="Metallo-depent_PP-like"/>
</dbReference>
<evidence type="ECO:0000256" key="1">
    <source>
        <dbReference type="SAM" id="Coils"/>
    </source>
</evidence>
<organism evidence="3 4">
    <name type="scientific">Halorussus aquaticus</name>
    <dbReference type="NCBI Taxonomy" id="2953748"/>
    <lineage>
        <taxon>Archaea</taxon>
        <taxon>Methanobacteriati</taxon>
        <taxon>Methanobacteriota</taxon>
        <taxon>Stenosarchaea group</taxon>
        <taxon>Halobacteria</taxon>
        <taxon>Halobacteriales</taxon>
        <taxon>Haladaptataceae</taxon>
        <taxon>Halorussus</taxon>
    </lineage>
</organism>
<proteinExistence type="predicted"/>
<dbReference type="EMBL" id="JBHSHT010000001">
    <property type="protein sequence ID" value="MFC4824424.1"/>
    <property type="molecule type" value="Genomic_DNA"/>
</dbReference>
<dbReference type="Proteomes" id="UP001595945">
    <property type="component" value="Unassembled WGS sequence"/>
</dbReference>
<dbReference type="GeneID" id="73044891"/>
<dbReference type="SUPFAM" id="SSF56300">
    <property type="entry name" value="Metallo-dependent phosphatases"/>
    <property type="match status" value="1"/>
</dbReference>
<dbReference type="Pfam" id="PF00149">
    <property type="entry name" value="Metallophos"/>
    <property type="match status" value="1"/>
</dbReference>
<dbReference type="InterPro" id="IPR004843">
    <property type="entry name" value="Calcineurin-like_PHP"/>
</dbReference>
<evidence type="ECO:0000313" key="3">
    <source>
        <dbReference type="EMBL" id="MFC4824424.1"/>
    </source>
</evidence>
<keyword evidence="1" id="KW-0175">Coiled coil</keyword>
<comment type="caution">
    <text evidence="3">The sequence shown here is derived from an EMBL/GenBank/DDBJ whole genome shotgun (WGS) entry which is preliminary data.</text>
</comment>
<reference evidence="3 4" key="1">
    <citation type="journal article" date="2019" name="Int. J. Syst. Evol. Microbiol.">
        <title>The Global Catalogue of Microorganisms (GCM) 10K type strain sequencing project: providing services to taxonomists for standard genome sequencing and annotation.</title>
        <authorList>
            <consortium name="The Broad Institute Genomics Platform"/>
            <consortium name="The Broad Institute Genome Sequencing Center for Infectious Disease"/>
            <person name="Wu L."/>
            <person name="Ma J."/>
        </authorList>
    </citation>
    <scope>NUCLEOTIDE SEQUENCE [LARGE SCALE GENOMIC DNA]</scope>
    <source>
        <strain evidence="3 4">XZYJ18</strain>
    </source>
</reference>
<dbReference type="RefSeq" id="WP_254269835.1">
    <property type="nucleotide sequence ID" value="NZ_CP100400.1"/>
</dbReference>
<dbReference type="Gene3D" id="3.60.21.10">
    <property type="match status" value="1"/>
</dbReference>
<evidence type="ECO:0000259" key="2">
    <source>
        <dbReference type="Pfam" id="PF00149"/>
    </source>
</evidence>
<evidence type="ECO:0000313" key="4">
    <source>
        <dbReference type="Proteomes" id="UP001595945"/>
    </source>
</evidence>
<keyword evidence="4" id="KW-1185">Reference proteome</keyword>
<dbReference type="PANTHER" id="PTHR31302">
    <property type="entry name" value="TRANSMEMBRANE PROTEIN WITH METALLOPHOSPHOESTERASE DOMAIN-RELATED"/>
    <property type="match status" value="1"/>
</dbReference>
<protein>
    <submittedName>
        <fullName evidence="3">Metallophosphoesterase</fullName>
    </submittedName>
</protein>
<feature type="domain" description="Calcineurin-like phosphoesterase" evidence="2">
    <location>
        <begin position="1"/>
        <end position="275"/>
    </location>
</feature>
<accession>A0ABD5Q115</accession>
<gene>
    <name evidence="3" type="ORF">ACFO9K_09120</name>
</gene>
<dbReference type="AlphaFoldDB" id="A0ABD5Q115"/>
<feature type="coiled-coil region" evidence="1">
    <location>
        <begin position="188"/>
        <end position="215"/>
    </location>
</feature>
<dbReference type="PANTHER" id="PTHR31302:SF0">
    <property type="entry name" value="TRANSMEMBRANE PROTEIN WITH METALLOPHOSPHOESTERASE DOMAIN"/>
    <property type="match status" value="1"/>
</dbReference>